<accession>A0ABU6R5P4</accession>
<dbReference type="InterPro" id="IPR044160">
    <property type="entry name" value="TGD4-like"/>
</dbReference>
<dbReference type="EMBL" id="JASCZI010030223">
    <property type="protein sequence ID" value="MED6118917.1"/>
    <property type="molecule type" value="Genomic_DNA"/>
</dbReference>
<dbReference type="Pfam" id="PF12600">
    <property type="entry name" value="DUF3769"/>
    <property type="match status" value="1"/>
</dbReference>
<comment type="caution">
    <text evidence="1">The sequence shown here is derived from an EMBL/GenBank/DDBJ whole genome shotgun (WGS) entry which is preliminary data.</text>
</comment>
<keyword evidence="2" id="KW-1185">Reference proteome</keyword>
<name>A0ABU6R5P4_9FABA</name>
<dbReference type="InterPro" id="IPR022244">
    <property type="entry name" value="DUF3769"/>
</dbReference>
<evidence type="ECO:0000313" key="2">
    <source>
        <dbReference type="Proteomes" id="UP001341840"/>
    </source>
</evidence>
<proteinExistence type="predicted"/>
<dbReference type="Proteomes" id="UP001341840">
    <property type="component" value="Unassembled WGS sequence"/>
</dbReference>
<protein>
    <recommendedName>
        <fullName evidence="3">Protein TRIGALACTOSYLDIACYLGLYCEROL 4, chloroplastic</fullName>
    </recommendedName>
</protein>
<gene>
    <name evidence="1" type="ORF">PIB30_007077</name>
</gene>
<organism evidence="1 2">
    <name type="scientific">Stylosanthes scabra</name>
    <dbReference type="NCBI Taxonomy" id="79078"/>
    <lineage>
        <taxon>Eukaryota</taxon>
        <taxon>Viridiplantae</taxon>
        <taxon>Streptophyta</taxon>
        <taxon>Embryophyta</taxon>
        <taxon>Tracheophyta</taxon>
        <taxon>Spermatophyta</taxon>
        <taxon>Magnoliopsida</taxon>
        <taxon>eudicotyledons</taxon>
        <taxon>Gunneridae</taxon>
        <taxon>Pentapetalae</taxon>
        <taxon>rosids</taxon>
        <taxon>fabids</taxon>
        <taxon>Fabales</taxon>
        <taxon>Fabaceae</taxon>
        <taxon>Papilionoideae</taxon>
        <taxon>50 kb inversion clade</taxon>
        <taxon>dalbergioids sensu lato</taxon>
        <taxon>Dalbergieae</taxon>
        <taxon>Pterocarpus clade</taxon>
        <taxon>Stylosanthes</taxon>
    </lineage>
</organism>
<evidence type="ECO:0008006" key="3">
    <source>
        <dbReference type="Google" id="ProtNLM"/>
    </source>
</evidence>
<dbReference type="PANTHER" id="PTHR34954">
    <property type="entry name" value="EXPRESSED PROTEIN"/>
    <property type="match status" value="1"/>
</dbReference>
<evidence type="ECO:0000313" key="1">
    <source>
        <dbReference type="EMBL" id="MED6118917.1"/>
    </source>
</evidence>
<dbReference type="PANTHER" id="PTHR34954:SF3">
    <property type="entry name" value="EXPRESSED PROTEIN"/>
    <property type="match status" value="1"/>
</dbReference>
<sequence>MARLIRSAIDSAFWDFNVASPQTFDGRAKSIPGDPFPVDASVSSRVSRPIQLSFIRAHSPLWVIPSFSPTTPKDLGSFSIHSLLFRLASPTWWLGVTGQFRPRKLIAEIKNEISNIEEFDISIVKDVTKHFLDKSMFSLGIHSEFALTSSTSASISVEGYPEKGRRQKLKVYHKLPEHDLTFEAAWPQLFVDHKGKYWDVPESISADLSTVVSESGIRYHIGIHKNGGNPHAVNATDGSPPLNLLPGVCAKAAVTYEMSRDFWREKTEPEEEEDNFDWDWNNRKPTPYDSRLAEPHAAISGSMGGSCASWIWNPKNVVGTDSREVERSRFNADLFGSVCYSYQQGKFTKQFQDFTRVDARLDIPSASALAKKVFSGFKKDVNEQAAASPRLNLSFQQQIAGPFVFRADSRVALLSMFGRGGLIEDFICSLNYSLKSLPSGKIVAWFSPKRKEGMVELRLLEF</sequence>
<reference evidence="1 2" key="1">
    <citation type="journal article" date="2023" name="Plants (Basel)">
        <title>Bridging the Gap: Combining Genomics and Transcriptomics Approaches to Understand Stylosanthes scabra, an Orphan Legume from the Brazilian Caatinga.</title>
        <authorList>
            <person name="Ferreira-Neto J.R.C."/>
            <person name="da Silva M.D."/>
            <person name="Binneck E."/>
            <person name="de Melo N.F."/>
            <person name="da Silva R.H."/>
            <person name="de Melo A.L.T.M."/>
            <person name="Pandolfi V."/>
            <person name="Bustamante F.O."/>
            <person name="Brasileiro-Vidal A.C."/>
            <person name="Benko-Iseppon A.M."/>
        </authorList>
    </citation>
    <scope>NUCLEOTIDE SEQUENCE [LARGE SCALE GENOMIC DNA]</scope>
    <source>
        <tissue evidence="1">Leaves</tissue>
    </source>
</reference>